<protein>
    <submittedName>
        <fullName evidence="1">ABC transporter B family member 19</fullName>
    </submittedName>
</protein>
<proteinExistence type="predicted"/>
<reference evidence="1 2" key="1">
    <citation type="journal article" date="2022" name="Plant J.">
        <title>Chromosome-level genome of Camellia lanceoleosa provides a valuable resource for understanding genome evolution and self-incompatibility.</title>
        <authorList>
            <person name="Gong W."/>
            <person name="Xiao S."/>
            <person name="Wang L."/>
            <person name="Liao Z."/>
            <person name="Chang Y."/>
            <person name="Mo W."/>
            <person name="Hu G."/>
            <person name="Li W."/>
            <person name="Zhao G."/>
            <person name="Zhu H."/>
            <person name="Hu X."/>
            <person name="Ji K."/>
            <person name="Xiang X."/>
            <person name="Song Q."/>
            <person name="Yuan D."/>
            <person name="Jin S."/>
            <person name="Zhang L."/>
        </authorList>
    </citation>
    <scope>NUCLEOTIDE SEQUENCE [LARGE SCALE GENOMIC DNA]</scope>
    <source>
        <strain evidence="1">SQ_2022a</strain>
    </source>
</reference>
<dbReference type="Proteomes" id="UP001060215">
    <property type="component" value="Chromosome 1"/>
</dbReference>
<name>A0ACC0IU41_9ERIC</name>
<gene>
    <name evidence="1" type="ORF">LOK49_LG01G00304</name>
</gene>
<organism evidence="1 2">
    <name type="scientific">Camellia lanceoleosa</name>
    <dbReference type="NCBI Taxonomy" id="1840588"/>
    <lineage>
        <taxon>Eukaryota</taxon>
        <taxon>Viridiplantae</taxon>
        <taxon>Streptophyta</taxon>
        <taxon>Embryophyta</taxon>
        <taxon>Tracheophyta</taxon>
        <taxon>Spermatophyta</taxon>
        <taxon>Magnoliopsida</taxon>
        <taxon>eudicotyledons</taxon>
        <taxon>Gunneridae</taxon>
        <taxon>Pentapetalae</taxon>
        <taxon>asterids</taxon>
        <taxon>Ericales</taxon>
        <taxon>Theaceae</taxon>
        <taxon>Camellia</taxon>
    </lineage>
</organism>
<evidence type="ECO:0000313" key="1">
    <source>
        <dbReference type="EMBL" id="KAI8029155.1"/>
    </source>
</evidence>
<keyword evidence="2" id="KW-1185">Reference proteome</keyword>
<dbReference type="EMBL" id="CM045758">
    <property type="protein sequence ID" value="KAI8029155.1"/>
    <property type="molecule type" value="Genomic_DNA"/>
</dbReference>
<comment type="caution">
    <text evidence="1">The sequence shown here is derived from an EMBL/GenBank/DDBJ whole genome shotgun (WGS) entry which is preliminary data.</text>
</comment>
<evidence type="ECO:0000313" key="2">
    <source>
        <dbReference type="Proteomes" id="UP001060215"/>
    </source>
</evidence>
<accession>A0ACC0IU41</accession>
<sequence length="217" mass="23668">MAENTEATKPIPEAEKKKVQSLHFYQLFLFAGKYEWVLMISGSLGAIVHSSSTPVFFLLFNEMVNGFGKNQLDLKTMTHEVSKDDAFCTPENQSEPLTTMGNNCIQDGSFCASQGQSQPSSAIGNHSIQGVTVYTPQDQSQLPLAVGNHSIQGVTVYTPQGQSQTPFIMGSNYIEGHGHGVYSSQSQPVSQSQPPFAMGRTSVHYVMYPTYDGSNMP</sequence>